<feature type="region of interest" description="Disordered" evidence="1">
    <location>
        <begin position="257"/>
        <end position="315"/>
    </location>
</feature>
<feature type="region of interest" description="Disordered" evidence="1">
    <location>
        <begin position="197"/>
        <end position="228"/>
    </location>
</feature>
<feature type="compositionally biased region" description="Basic and acidic residues" evidence="1">
    <location>
        <begin position="59"/>
        <end position="76"/>
    </location>
</feature>
<feature type="domain" description="PBZ-type" evidence="2">
    <location>
        <begin position="222"/>
        <end position="245"/>
    </location>
</feature>
<organism evidence="3">
    <name type="scientific">Bactrocera dorsalis</name>
    <name type="common">Oriental fruit fly</name>
    <name type="synonym">Dacus dorsalis</name>
    <dbReference type="NCBI Taxonomy" id="27457"/>
    <lineage>
        <taxon>Eukaryota</taxon>
        <taxon>Metazoa</taxon>
        <taxon>Ecdysozoa</taxon>
        <taxon>Arthropoda</taxon>
        <taxon>Hexapoda</taxon>
        <taxon>Insecta</taxon>
        <taxon>Pterygota</taxon>
        <taxon>Neoptera</taxon>
        <taxon>Endopterygota</taxon>
        <taxon>Diptera</taxon>
        <taxon>Brachycera</taxon>
        <taxon>Muscomorpha</taxon>
        <taxon>Tephritoidea</taxon>
        <taxon>Tephritidae</taxon>
        <taxon>Bactrocera</taxon>
        <taxon>Bactrocera</taxon>
    </lineage>
</organism>
<protein>
    <submittedName>
        <fullName evidence="3 5">Aprataxin and PNK-like factor</fullName>
    </submittedName>
</protein>
<feature type="compositionally biased region" description="Acidic residues" evidence="1">
    <location>
        <begin position="276"/>
        <end position="308"/>
    </location>
</feature>
<dbReference type="OrthoDB" id="10256774at2759"/>
<dbReference type="GO" id="GO:0006302">
    <property type="term" value="P:double-strand break repair"/>
    <property type="evidence" value="ECO:0007669"/>
    <property type="project" value="InterPro"/>
</dbReference>
<gene>
    <name evidence="3" type="primary">APLF</name>
    <name evidence="5" type="synonym">LOC105227027</name>
</gene>
<dbReference type="AlphaFoldDB" id="A0A034VYP6"/>
<feature type="compositionally biased region" description="Basic and acidic residues" evidence="1">
    <location>
        <begin position="197"/>
        <end position="211"/>
    </location>
</feature>
<dbReference type="GO" id="GO:0035861">
    <property type="term" value="C:site of double-strand break"/>
    <property type="evidence" value="ECO:0007669"/>
    <property type="project" value="TreeGrafter"/>
</dbReference>
<reference evidence="3" key="1">
    <citation type="journal article" date="2014" name="BMC Genomics">
        <title>Characterizing the developmental transcriptome of the oriental fruit fly, Bactrocera dorsalis (Diptera: Tephritidae) through comparative genomic analysis with Drosophila melanogaster utilizing modENCODE datasets.</title>
        <authorList>
            <person name="Geib S.M."/>
            <person name="Calla B."/>
            <person name="Hall B."/>
            <person name="Hou S."/>
            <person name="Manoukis N.C."/>
        </authorList>
    </citation>
    <scope>NUCLEOTIDE SEQUENCE</scope>
    <source>
        <strain evidence="3">Punador</strain>
    </source>
</reference>
<dbReference type="Proteomes" id="UP001652620">
    <property type="component" value="Chromosome 2"/>
</dbReference>
<evidence type="ECO:0000256" key="1">
    <source>
        <dbReference type="SAM" id="MobiDB-lite"/>
    </source>
</evidence>
<sequence length="315" mass="35868">MDSESKLCSGFLKNLTNENEQNCSLNPEITSVGSVGAQCNKGLPVKVIAEINENSDYSNKIEEVSKTDGSRKRDSACADPTTSKRCKLSEEETSKSNGAPRTNGSEFQNEREAEDTADNNTAEVRNLEENNWVVKVKVECSTDNSDELNINNVPTSSESSNQVDIKPAVKVEKAEASSTLRQSCRFGIRCYRRNPMHRSEEAHPGDHDYRRPIYPPPPKGTPECPFGDQCYRRNPIHFEQFNHPPETDFKQNYKNYRLRQRQRQQQRDNININNSELDDDSEDPFNDEDAFDSDYEPNSDDEDDEDYDACDKAEE</sequence>
<dbReference type="GeneID" id="105227027"/>
<reference evidence="5" key="2">
    <citation type="submission" date="2022-04" db="UniProtKB">
        <authorList>
            <consortium name="RefSeq"/>
        </authorList>
    </citation>
    <scope>IDENTIFICATION</scope>
    <source>
        <strain evidence="5">Punador</strain>
    </source>
</reference>
<keyword evidence="4" id="KW-1185">Reference proteome</keyword>
<dbReference type="PANTHER" id="PTHR21315:SF2">
    <property type="entry name" value="APRATAXIN AND PNK-LIKE FACTOR"/>
    <property type="match status" value="1"/>
</dbReference>
<dbReference type="Pfam" id="PF10283">
    <property type="entry name" value="zf-CCHH"/>
    <property type="match status" value="2"/>
</dbReference>
<dbReference type="RefSeq" id="XP_011204481.1">
    <property type="nucleotide sequence ID" value="XM_011206179.3"/>
</dbReference>
<dbReference type="EMBL" id="GAKP01011942">
    <property type="protein sequence ID" value="JAC47010.1"/>
    <property type="molecule type" value="Transcribed_RNA"/>
</dbReference>
<dbReference type="InterPro" id="IPR039253">
    <property type="entry name" value="APLF"/>
</dbReference>
<dbReference type="EMBL" id="GAKP01011946">
    <property type="protein sequence ID" value="JAC47006.1"/>
    <property type="molecule type" value="Transcribed_RNA"/>
</dbReference>
<evidence type="ECO:0000313" key="4">
    <source>
        <dbReference type="Proteomes" id="UP001652620"/>
    </source>
</evidence>
<evidence type="ECO:0000259" key="2">
    <source>
        <dbReference type="Pfam" id="PF10283"/>
    </source>
</evidence>
<dbReference type="KEGG" id="bdr:105227027"/>
<evidence type="ECO:0000313" key="3">
    <source>
        <dbReference type="EMBL" id="JAC47010.1"/>
    </source>
</evidence>
<feature type="region of interest" description="Disordered" evidence="1">
    <location>
        <begin position="53"/>
        <end position="125"/>
    </location>
</feature>
<dbReference type="PANTHER" id="PTHR21315">
    <property type="entry name" value="APRATAXIN AND PNK-LIKE FACTOR-RELATED"/>
    <property type="match status" value="1"/>
</dbReference>
<dbReference type="GO" id="GO:0003906">
    <property type="term" value="F:DNA-(apurinic or apyrimidinic site) endonuclease activity"/>
    <property type="evidence" value="ECO:0007669"/>
    <property type="project" value="InterPro"/>
</dbReference>
<dbReference type="GO" id="GO:0005634">
    <property type="term" value="C:nucleus"/>
    <property type="evidence" value="ECO:0007669"/>
    <property type="project" value="TreeGrafter"/>
</dbReference>
<feature type="domain" description="PBZ-type" evidence="2">
    <location>
        <begin position="181"/>
        <end position="206"/>
    </location>
</feature>
<proteinExistence type="predicted"/>
<evidence type="ECO:0000313" key="5">
    <source>
        <dbReference type="RefSeq" id="XP_011204481.1"/>
    </source>
</evidence>
<accession>A0A034VYP6</accession>
<dbReference type="GO" id="GO:0008408">
    <property type="term" value="F:3'-5' exonuclease activity"/>
    <property type="evidence" value="ECO:0007669"/>
    <property type="project" value="InterPro"/>
</dbReference>
<name>A0A034VYP6_BACDO</name>
<feature type="compositionally biased region" description="Polar residues" evidence="1">
    <location>
        <begin position="95"/>
        <end position="107"/>
    </location>
</feature>
<dbReference type="InterPro" id="IPR019406">
    <property type="entry name" value="APLF_PBZ"/>
</dbReference>